<dbReference type="Pfam" id="PF00643">
    <property type="entry name" value="zf-B_box"/>
    <property type="match status" value="1"/>
</dbReference>
<dbReference type="Pfam" id="PF00622">
    <property type="entry name" value="SPRY"/>
    <property type="match status" value="1"/>
</dbReference>
<dbReference type="InterPro" id="IPR018957">
    <property type="entry name" value="Znf_C3HC4_RING-type"/>
</dbReference>
<evidence type="ECO:0000256" key="1">
    <source>
        <dbReference type="ARBA" id="ARBA00008518"/>
    </source>
</evidence>
<comment type="similarity">
    <text evidence="1">Belongs to the TRIM/RBCC family.</text>
</comment>
<reference evidence="9" key="3">
    <citation type="submission" date="2025-09" db="UniProtKB">
        <authorList>
            <consortium name="Ensembl"/>
        </authorList>
    </citation>
    <scope>IDENTIFICATION</scope>
</reference>
<evidence type="ECO:0008006" key="11">
    <source>
        <dbReference type="Google" id="ProtNLM"/>
    </source>
</evidence>
<evidence type="ECO:0000313" key="10">
    <source>
        <dbReference type="Proteomes" id="UP000265040"/>
    </source>
</evidence>
<evidence type="ECO:0000256" key="3">
    <source>
        <dbReference type="ARBA" id="ARBA00022771"/>
    </source>
</evidence>
<evidence type="ECO:0000313" key="9">
    <source>
        <dbReference type="Ensembl" id="ENSATEP00000032692.2"/>
    </source>
</evidence>
<dbReference type="InterPro" id="IPR013083">
    <property type="entry name" value="Znf_RING/FYVE/PHD"/>
</dbReference>
<dbReference type="InterPro" id="IPR050143">
    <property type="entry name" value="TRIM/RBCC"/>
</dbReference>
<dbReference type="InterPro" id="IPR001841">
    <property type="entry name" value="Znf_RING"/>
</dbReference>
<accession>A0A3Q1JCI0</accession>
<reference evidence="9" key="2">
    <citation type="submission" date="2025-08" db="UniProtKB">
        <authorList>
            <consortium name="Ensembl"/>
        </authorList>
    </citation>
    <scope>IDENTIFICATION</scope>
</reference>
<dbReference type="PROSITE" id="PS50089">
    <property type="entry name" value="ZF_RING_2"/>
    <property type="match status" value="1"/>
</dbReference>
<dbReference type="Gene3D" id="3.30.160.60">
    <property type="entry name" value="Classic Zinc Finger"/>
    <property type="match status" value="1"/>
</dbReference>
<dbReference type="SMART" id="SM00449">
    <property type="entry name" value="SPRY"/>
    <property type="match status" value="1"/>
</dbReference>
<dbReference type="SMART" id="SM00336">
    <property type="entry name" value="BBOX"/>
    <property type="match status" value="1"/>
</dbReference>
<dbReference type="PANTHER" id="PTHR24103">
    <property type="entry name" value="E3 UBIQUITIN-PROTEIN LIGASE TRIM"/>
    <property type="match status" value="1"/>
</dbReference>
<proteinExistence type="inferred from homology"/>
<dbReference type="Pfam" id="PF00097">
    <property type="entry name" value="zf-C3HC4"/>
    <property type="match status" value="1"/>
</dbReference>
<reference evidence="9" key="1">
    <citation type="submission" date="2021-04" db="EMBL/GenBank/DDBJ databases">
        <authorList>
            <consortium name="Wellcome Sanger Institute Data Sharing"/>
        </authorList>
    </citation>
    <scope>NUCLEOTIDE SEQUENCE [LARGE SCALE GENOMIC DNA]</scope>
</reference>
<dbReference type="Ensembl" id="ENSATET00000033169.2">
    <property type="protein sequence ID" value="ENSATEP00000032692.2"/>
    <property type="gene ID" value="ENSATEG00000022518.2"/>
</dbReference>
<evidence type="ECO:0000256" key="5">
    <source>
        <dbReference type="PROSITE-ProRule" id="PRU00024"/>
    </source>
</evidence>
<dbReference type="AlphaFoldDB" id="A0A3Q1JCI0"/>
<keyword evidence="4" id="KW-0862">Zinc</keyword>
<evidence type="ECO:0000256" key="4">
    <source>
        <dbReference type="ARBA" id="ARBA00022833"/>
    </source>
</evidence>
<protein>
    <recommendedName>
        <fullName evidence="11">Tripartite motif containing 35-12</fullName>
    </recommendedName>
</protein>
<dbReference type="InterPro" id="IPR000315">
    <property type="entry name" value="Znf_B-box"/>
</dbReference>
<dbReference type="SMART" id="SM00184">
    <property type="entry name" value="RING"/>
    <property type="match status" value="1"/>
</dbReference>
<dbReference type="GeneTree" id="ENSGT00970000193381"/>
<evidence type="ECO:0000256" key="2">
    <source>
        <dbReference type="ARBA" id="ARBA00022723"/>
    </source>
</evidence>
<dbReference type="OrthoDB" id="6105938at2759"/>
<organism evidence="9 10">
    <name type="scientific">Anabas testudineus</name>
    <name type="common">Climbing perch</name>
    <name type="synonym">Anthias testudineus</name>
    <dbReference type="NCBI Taxonomy" id="64144"/>
    <lineage>
        <taxon>Eukaryota</taxon>
        <taxon>Metazoa</taxon>
        <taxon>Chordata</taxon>
        <taxon>Craniata</taxon>
        <taxon>Vertebrata</taxon>
        <taxon>Euteleostomi</taxon>
        <taxon>Actinopterygii</taxon>
        <taxon>Neopterygii</taxon>
        <taxon>Teleostei</taxon>
        <taxon>Neoteleostei</taxon>
        <taxon>Acanthomorphata</taxon>
        <taxon>Anabantaria</taxon>
        <taxon>Anabantiformes</taxon>
        <taxon>Anabantoidei</taxon>
        <taxon>Anabantidae</taxon>
        <taxon>Anabas</taxon>
    </lineage>
</organism>
<dbReference type="Proteomes" id="UP000265040">
    <property type="component" value="Chromosome 24"/>
</dbReference>
<dbReference type="InterPro" id="IPR043136">
    <property type="entry name" value="B30.2/SPRY_sf"/>
</dbReference>
<dbReference type="InterPro" id="IPR017907">
    <property type="entry name" value="Znf_RING_CS"/>
</dbReference>
<dbReference type="InterPro" id="IPR013320">
    <property type="entry name" value="ConA-like_dom_sf"/>
</dbReference>
<dbReference type="PROSITE" id="PS50188">
    <property type="entry name" value="B302_SPRY"/>
    <property type="match status" value="1"/>
</dbReference>
<dbReference type="InParanoid" id="A0A3Q1JCI0"/>
<feature type="domain" description="RING-type" evidence="6">
    <location>
        <begin position="11"/>
        <end position="51"/>
    </location>
</feature>
<evidence type="ECO:0000259" key="6">
    <source>
        <dbReference type="PROSITE" id="PS50089"/>
    </source>
</evidence>
<dbReference type="Gene3D" id="3.30.40.10">
    <property type="entry name" value="Zinc/RING finger domain, C3HC4 (zinc finger)"/>
    <property type="match status" value="1"/>
</dbReference>
<keyword evidence="3 5" id="KW-0863">Zinc-finger</keyword>
<dbReference type="SUPFAM" id="SSF57850">
    <property type="entry name" value="RING/U-box"/>
    <property type="match status" value="1"/>
</dbReference>
<dbReference type="GO" id="GO:0008270">
    <property type="term" value="F:zinc ion binding"/>
    <property type="evidence" value="ECO:0007669"/>
    <property type="project" value="UniProtKB-KW"/>
</dbReference>
<dbReference type="FunCoup" id="A0A3Q1JCI0">
    <property type="interactions" value="194"/>
</dbReference>
<dbReference type="InterPro" id="IPR003877">
    <property type="entry name" value="SPRY_dom"/>
</dbReference>
<feature type="domain" description="B box-type" evidence="7">
    <location>
        <begin position="83"/>
        <end position="124"/>
    </location>
</feature>
<dbReference type="InterPro" id="IPR001870">
    <property type="entry name" value="B30.2/SPRY"/>
</dbReference>
<dbReference type="STRING" id="64144.ENSATEP00000032692"/>
<evidence type="ECO:0000259" key="8">
    <source>
        <dbReference type="PROSITE" id="PS50188"/>
    </source>
</evidence>
<dbReference type="PROSITE" id="PS50119">
    <property type="entry name" value="ZF_BBOX"/>
    <property type="match status" value="1"/>
</dbReference>
<dbReference type="SUPFAM" id="SSF57845">
    <property type="entry name" value="B-box zinc-binding domain"/>
    <property type="match status" value="1"/>
</dbReference>
<sequence length="451" mass="51671">MASRSEKDLSCPYCHDIFKDPVLLSCSHSLCKSCLRTWWRKKQTRQCPVCKRVSSMKHPPCNLVLKNLCEAFTLERDQRAPPGSKDLCSLHSEKLKLFCLDHQEPACVVCRDSEKHIDHKFRPIDEVAEHHREQLQKSLQPLQEKLKLFEQAMGNWDQTSEHIKVQVQHTKKQIKKQFKKLHRFLEKEEEARIAALRSEEKHKQKAVKEDELRAEDVLFLQNYQSAVERVQQRPQLGDPDLLSGPLIDVAKHVGNLSFSIWKEMKEVVSYSPVILDPNTANPGLTVSEVRRGKTQNLLSGLSGFDSGIHGWDVDVGDGAQWTLGVALESVQRKGHLDLRPGFWFCLGLYKGEYKAFSPSDPVSVVPVRKTLRRIRVCLDCQGGRLSFYDPDAHVHTFSGSFTRKLFLFLGTKDEAPIKILPNIISIRNTNTHNNDLRLLCHFLFIILNLIS</sequence>
<dbReference type="PROSITE" id="PS00518">
    <property type="entry name" value="ZF_RING_1"/>
    <property type="match status" value="1"/>
</dbReference>
<keyword evidence="2" id="KW-0479">Metal-binding</keyword>
<evidence type="ECO:0000259" key="7">
    <source>
        <dbReference type="PROSITE" id="PS50119"/>
    </source>
</evidence>
<feature type="domain" description="B30.2/SPRY" evidence="8">
    <location>
        <begin position="226"/>
        <end position="428"/>
    </location>
</feature>
<keyword evidence="10" id="KW-1185">Reference proteome</keyword>
<name>A0A3Q1JCI0_ANATE</name>
<dbReference type="Gene3D" id="2.60.120.920">
    <property type="match status" value="1"/>
</dbReference>
<dbReference type="SUPFAM" id="SSF49899">
    <property type="entry name" value="Concanavalin A-like lectins/glucanases"/>
    <property type="match status" value="1"/>
</dbReference>